<dbReference type="EMBL" id="UGYB01000001">
    <property type="protein sequence ID" value="SUI01270.1"/>
    <property type="molecule type" value="Genomic_DNA"/>
</dbReference>
<proteinExistence type="predicted"/>
<accession>A0A379XMX5</accession>
<evidence type="ECO:0000313" key="2">
    <source>
        <dbReference type="Proteomes" id="UP000254220"/>
    </source>
</evidence>
<organism evidence="1 2">
    <name type="scientific">Salmonella enterica subsp. indica</name>
    <dbReference type="NCBI Taxonomy" id="59207"/>
    <lineage>
        <taxon>Bacteria</taxon>
        <taxon>Pseudomonadati</taxon>
        <taxon>Pseudomonadota</taxon>
        <taxon>Gammaproteobacteria</taxon>
        <taxon>Enterobacterales</taxon>
        <taxon>Enterobacteriaceae</taxon>
        <taxon>Salmonella</taxon>
    </lineage>
</organism>
<dbReference type="RefSeq" id="WP_079777358.1">
    <property type="nucleotide sequence ID" value="NZ_DADWZK010000043.1"/>
</dbReference>
<dbReference type="AlphaFoldDB" id="A0A379XMX5"/>
<reference evidence="1 2" key="1">
    <citation type="submission" date="2018-06" db="EMBL/GenBank/DDBJ databases">
        <authorList>
            <consortium name="Pathogen Informatics"/>
            <person name="Doyle S."/>
        </authorList>
    </citation>
    <scope>NUCLEOTIDE SEQUENCE [LARGE SCALE GENOMIC DNA]</scope>
    <source>
        <strain evidence="1 2">NCTC12420</strain>
    </source>
</reference>
<evidence type="ECO:0000313" key="1">
    <source>
        <dbReference type="EMBL" id="SUI01270.1"/>
    </source>
</evidence>
<sequence>MMKLVNLFSLMAIDNVADTPEQCHSVLLINGNDTGVIIYGAVLEASVQVDSARYLLFLTDGLLFENGLTICLFDALEGVLDEVRLVAAYTDGYFENLKISSDSVSFDFFGTLKWTVRVLKTPVVRLPLINPFGVYRHFRLKTFLQIGHESG</sequence>
<protein>
    <submittedName>
        <fullName evidence="1">Uncharacterized protein</fullName>
    </submittedName>
</protein>
<name>A0A379XMX5_SALER</name>
<gene>
    <name evidence="1" type="ORF">NCTC12420_00962</name>
</gene>
<dbReference type="Proteomes" id="UP000254220">
    <property type="component" value="Unassembled WGS sequence"/>
</dbReference>